<organism evidence="2 3">
    <name type="scientific">Terrabacter ginsenosidimutans</name>
    <dbReference type="NCBI Taxonomy" id="490575"/>
    <lineage>
        <taxon>Bacteria</taxon>
        <taxon>Bacillati</taxon>
        <taxon>Actinomycetota</taxon>
        <taxon>Actinomycetes</taxon>
        <taxon>Micrococcales</taxon>
        <taxon>Intrasporangiaceae</taxon>
        <taxon>Terrabacter</taxon>
    </lineage>
</organism>
<feature type="signal peptide" evidence="1">
    <location>
        <begin position="1"/>
        <end position="16"/>
    </location>
</feature>
<dbReference type="Proteomes" id="UP001501468">
    <property type="component" value="Unassembled WGS sequence"/>
</dbReference>
<feature type="chain" id="PRO_5047083643" description="DUF3558 domain-containing protein" evidence="1">
    <location>
        <begin position="17"/>
        <end position="166"/>
    </location>
</feature>
<proteinExistence type="predicted"/>
<protein>
    <recommendedName>
        <fullName evidence="4">DUF3558 domain-containing protein</fullName>
    </recommendedName>
</protein>
<reference evidence="3" key="1">
    <citation type="journal article" date="2019" name="Int. J. Syst. Evol. Microbiol.">
        <title>The Global Catalogue of Microorganisms (GCM) 10K type strain sequencing project: providing services to taxonomists for standard genome sequencing and annotation.</title>
        <authorList>
            <consortium name="The Broad Institute Genomics Platform"/>
            <consortium name="The Broad Institute Genome Sequencing Center for Infectious Disease"/>
            <person name="Wu L."/>
            <person name="Ma J."/>
        </authorList>
    </citation>
    <scope>NUCLEOTIDE SEQUENCE [LARGE SCALE GENOMIC DNA]</scope>
    <source>
        <strain evidence="3">JCM 17125</strain>
    </source>
</reference>
<accession>A0ABP7DPS2</accession>
<keyword evidence="3" id="KW-1185">Reference proteome</keyword>
<evidence type="ECO:0000256" key="1">
    <source>
        <dbReference type="SAM" id="SignalP"/>
    </source>
</evidence>
<name>A0ABP7DPS2_9MICO</name>
<keyword evidence="1" id="KW-0732">Signal</keyword>
<sequence>MCLAAALLAGCGHVSALEPASPQVTTFAAVVAADGTMPSSKAPNPSVPVGMTLRRHTWGGMCAGGACSTSLDINWTGAWTYVHNGVTRTGTLTQDQMVALAKAAAVTRLAKATGKPDCAADHDGTSVAYSWTLGGDTRSASSCDHPIDRSDSLAIQLEIVADTVVH</sequence>
<gene>
    <name evidence="2" type="ORF">GCM10022399_25220</name>
</gene>
<evidence type="ECO:0000313" key="3">
    <source>
        <dbReference type="Proteomes" id="UP001501468"/>
    </source>
</evidence>
<comment type="caution">
    <text evidence="2">The sequence shown here is derived from an EMBL/GenBank/DDBJ whole genome shotgun (WGS) entry which is preliminary data.</text>
</comment>
<evidence type="ECO:0000313" key="2">
    <source>
        <dbReference type="EMBL" id="GAA3707460.1"/>
    </source>
</evidence>
<dbReference type="EMBL" id="BAABDC010000003">
    <property type="protein sequence ID" value="GAA3707460.1"/>
    <property type="molecule type" value="Genomic_DNA"/>
</dbReference>
<evidence type="ECO:0008006" key="4">
    <source>
        <dbReference type="Google" id="ProtNLM"/>
    </source>
</evidence>